<reference evidence="1" key="1">
    <citation type="submission" date="2023-11" db="EMBL/GenBank/DDBJ databases">
        <authorList>
            <person name="Poullet M."/>
        </authorList>
    </citation>
    <scope>NUCLEOTIDE SEQUENCE</scope>
    <source>
        <strain evidence="1">E1834</strain>
    </source>
</reference>
<comment type="caution">
    <text evidence="1">The sequence shown here is derived from an EMBL/GenBank/DDBJ whole genome shotgun (WGS) entry which is preliminary data.</text>
</comment>
<dbReference type="Proteomes" id="UP001497535">
    <property type="component" value="Unassembled WGS sequence"/>
</dbReference>
<accession>A0ACB0ZQ70</accession>
<sequence length="236" mass="27226">MIRKQNIENKNDRKEINGDRINRNIFEEEEDDEIMNDIETGDNDVVVLNTDEEEEEVRSVKEDDIKVIEEAPKEEGNDDKNINAVENPEVIVVEDDEIIVDFVKINKEESVLGEEENVLIEKEMEKSFQESFIDANLEFGNVSIEEKVAEIVLKHSNMEYAKLASSEATLERINQSLQLIKMYGQEKDIFVECVLKIVQCASVEEKVIVPPLPITNSLEGEGRKYLKNWSINLFEF</sequence>
<gene>
    <name evidence="1" type="ORF">MENTE1834_LOCUS27326</name>
</gene>
<keyword evidence="2" id="KW-1185">Reference proteome</keyword>
<evidence type="ECO:0000313" key="2">
    <source>
        <dbReference type="Proteomes" id="UP001497535"/>
    </source>
</evidence>
<evidence type="ECO:0000313" key="1">
    <source>
        <dbReference type="EMBL" id="CAK5080170.1"/>
    </source>
</evidence>
<proteinExistence type="predicted"/>
<name>A0ACB0ZQ70_MELEN</name>
<organism evidence="1 2">
    <name type="scientific">Meloidogyne enterolobii</name>
    <name type="common">Root-knot nematode worm</name>
    <name type="synonym">Meloidogyne mayaguensis</name>
    <dbReference type="NCBI Taxonomy" id="390850"/>
    <lineage>
        <taxon>Eukaryota</taxon>
        <taxon>Metazoa</taxon>
        <taxon>Ecdysozoa</taxon>
        <taxon>Nematoda</taxon>
        <taxon>Chromadorea</taxon>
        <taxon>Rhabditida</taxon>
        <taxon>Tylenchina</taxon>
        <taxon>Tylenchomorpha</taxon>
        <taxon>Tylenchoidea</taxon>
        <taxon>Meloidogynidae</taxon>
        <taxon>Meloidogyninae</taxon>
        <taxon>Meloidogyne</taxon>
    </lineage>
</organism>
<dbReference type="EMBL" id="CAVMJV010000041">
    <property type="protein sequence ID" value="CAK5080170.1"/>
    <property type="molecule type" value="Genomic_DNA"/>
</dbReference>
<protein>
    <submittedName>
        <fullName evidence="1">Uncharacterized protein</fullName>
    </submittedName>
</protein>